<proteinExistence type="predicted"/>
<comment type="caution">
    <text evidence="2">The sequence shown here is derived from an EMBL/GenBank/DDBJ whole genome shotgun (WGS) entry which is preliminary data.</text>
</comment>
<dbReference type="GO" id="GO:0016787">
    <property type="term" value="F:hydrolase activity"/>
    <property type="evidence" value="ECO:0007669"/>
    <property type="project" value="UniProtKB-KW"/>
</dbReference>
<sequence>MGDPMTGIETTPTTPDTAITTVREFLEALAEGRPRDTRPLMDPDMSWHNTSLPTLRGARRISTILAGLEKPSIGFDVVVHHIAAESADVVLTERTDVLRFGRIEVVFPVCGTFELRDGHILAWRDHFDVLGFLGAAALGLVRAAFRRS</sequence>
<gene>
    <name evidence="2" type="ORF">Q7514_18895</name>
</gene>
<evidence type="ECO:0000259" key="1">
    <source>
        <dbReference type="Pfam" id="PF07858"/>
    </source>
</evidence>
<dbReference type="EMBL" id="JAUTXY010000009">
    <property type="protein sequence ID" value="MEE2059589.1"/>
    <property type="molecule type" value="Genomic_DNA"/>
</dbReference>
<feature type="domain" description="Limonene-1,2-epoxide hydrolase" evidence="1">
    <location>
        <begin position="18"/>
        <end position="134"/>
    </location>
</feature>
<keyword evidence="2" id="KW-0378">Hydrolase</keyword>
<dbReference type="InterPro" id="IPR013100">
    <property type="entry name" value="LEH"/>
</dbReference>
<dbReference type="Pfam" id="PF07858">
    <property type="entry name" value="LEH"/>
    <property type="match status" value="1"/>
</dbReference>
<name>A0ABU7LDG1_9NOCA</name>
<dbReference type="Proteomes" id="UP001336020">
    <property type="component" value="Unassembled WGS sequence"/>
</dbReference>
<dbReference type="Gene3D" id="3.10.450.50">
    <property type="match status" value="1"/>
</dbReference>
<reference evidence="2 3" key="1">
    <citation type="submission" date="2023-07" db="EMBL/GenBank/DDBJ databases">
        <authorList>
            <person name="Girao M."/>
            <person name="Carvalho M.F."/>
        </authorList>
    </citation>
    <scope>NUCLEOTIDE SEQUENCE [LARGE SCALE GENOMIC DNA]</scope>
    <source>
        <strain evidence="2 3">YIM65754</strain>
    </source>
</reference>
<dbReference type="InterPro" id="IPR032710">
    <property type="entry name" value="NTF2-like_dom_sf"/>
</dbReference>
<evidence type="ECO:0000313" key="3">
    <source>
        <dbReference type="Proteomes" id="UP001336020"/>
    </source>
</evidence>
<accession>A0ABU7LDG1</accession>
<dbReference type="RefSeq" id="WP_330134815.1">
    <property type="nucleotide sequence ID" value="NZ_JAUTXY010000009.1"/>
</dbReference>
<organism evidence="2 3">
    <name type="scientific">Rhodococcus artemisiae</name>
    <dbReference type="NCBI Taxonomy" id="714159"/>
    <lineage>
        <taxon>Bacteria</taxon>
        <taxon>Bacillati</taxon>
        <taxon>Actinomycetota</taxon>
        <taxon>Actinomycetes</taxon>
        <taxon>Mycobacteriales</taxon>
        <taxon>Nocardiaceae</taxon>
        <taxon>Rhodococcus</taxon>
    </lineage>
</organism>
<dbReference type="SUPFAM" id="SSF54427">
    <property type="entry name" value="NTF2-like"/>
    <property type="match status" value="1"/>
</dbReference>
<protein>
    <submittedName>
        <fullName evidence="2">Limonene-1,2-epoxide hydrolase family protein</fullName>
    </submittedName>
</protein>
<evidence type="ECO:0000313" key="2">
    <source>
        <dbReference type="EMBL" id="MEE2059589.1"/>
    </source>
</evidence>
<keyword evidence="3" id="KW-1185">Reference proteome</keyword>